<dbReference type="InterPro" id="IPR036434">
    <property type="entry name" value="Beta_cellobiohydrolase_sf"/>
</dbReference>
<evidence type="ECO:0000256" key="11">
    <source>
        <dbReference type="SAM" id="MobiDB-lite"/>
    </source>
</evidence>
<dbReference type="GO" id="GO:0016787">
    <property type="term" value="F:hydrolase activity"/>
    <property type="evidence" value="ECO:0007669"/>
    <property type="project" value="UniProtKB-KW"/>
</dbReference>
<dbReference type="InterPro" id="IPR001919">
    <property type="entry name" value="CBD2"/>
</dbReference>
<feature type="region of interest" description="Disordered" evidence="11">
    <location>
        <begin position="321"/>
        <end position="361"/>
    </location>
</feature>
<evidence type="ECO:0000256" key="10">
    <source>
        <dbReference type="RuleBase" id="RU361186"/>
    </source>
</evidence>
<gene>
    <name evidence="13" type="ORF">ACFPIJ_52820</name>
</gene>
<dbReference type="SUPFAM" id="SSF51989">
    <property type="entry name" value="Glycosyl hydrolases family 6, cellulases"/>
    <property type="match status" value="1"/>
</dbReference>
<organism evidence="13 14">
    <name type="scientific">Dactylosporangium cerinum</name>
    <dbReference type="NCBI Taxonomy" id="1434730"/>
    <lineage>
        <taxon>Bacteria</taxon>
        <taxon>Bacillati</taxon>
        <taxon>Actinomycetota</taxon>
        <taxon>Actinomycetes</taxon>
        <taxon>Micromonosporales</taxon>
        <taxon>Micromonosporaceae</taxon>
        <taxon>Dactylosporangium</taxon>
    </lineage>
</organism>
<name>A0ABV9WCK9_9ACTN</name>
<dbReference type="PROSITE" id="PS00656">
    <property type="entry name" value="GLYCOSYL_HYDROL_F6_2"/>
    <property type="match status" value="1"/>
</dbReference>
<dbReference type="InterPro" id="IPR016288">
    <property type="entry name" value="Beta_cellobiohydrolase"/>
</dbReference>
<feature type="compositionally biased region" description="Low complexity" evidence="11">
    <location>
        <begin position="327"/>
        <end position="357"/>
    </location>
</feature>
<evidence type="ECO:0000256" key="4">
    <source>
        <dbReference type="ARBA" id="ARBA00023157"/>
    </source>
</evidence>
<comment type="caution">
    <text evidence="13">The sequence shown here is derived from an EMBL/GenBank/DDBJ whole genome shotgun (WGS) entry which is preliminary data.</text>
</comment>
<keyword evidence="7 10" id="KW-0624">Polysaccharide degradation</keyword>
<dbReference type="Gene3D" id="2.60.40.290">
    <property type="match status" value="1"/>
</dbReference>
<dbReference type="PRINTS" id="PR00733">
    <property type="entry name" value="GLHYDRLASE6"/>
</dbReference>
<dbReference type="EC" id="3.2.1.-" evidence="10"/>
<keyword evidence="4" id="KW-1015">Disulfide bond</keyword>
<dbReference type="PANTHER" id="PTHR34876">
    <property type="match status" value="1"/>
</dbReference>
<evidence type="ECO:0000256" key="7">
    <source>
        <dbReference type="ARBA" id="ARBA00023326"/>
    </source>
</evidence>
<accession>A0ABV9WCK9</accession>
<dbReference type="EMBL" id="JBHSIU010000105">
    <property type="protein sequence ID" value="MFC5006492.1"/>
    <property type="molecule type" value="Genomic_DNA"/>
</dbReference>
<keyword evidence="5 10" id="KW-0119">Carbohydrate metabolism</keyword>
<sequence length="464" mass="46707">MSRRWLPAAIAAVITGTAGLWLAGGGSASAGTITGTFYRDPDSQVLRWLAANPGDSRAALIRDRIGVQPQAKWFTQPNTATTTSAVQSYVGAANTAGQIPVLVAYAIPNRDCGGASAGGTTTLTEYAAWVRAFAAGLGTRTAVVLLEPDSLALQTCLDSAGVGARAAALSSAVTTIKQANPQAKVYLDAGHSAWNSAGDQAGRLVAAGVRNADGFYSNVSNFRTTADEVAYGRSILGAIGAANLHQVVDTSRNGRGPNGSQWCDPAGRGVGVGPTTSTGEASVDAFVWVKPPGEADGCAAGAGQFVPDLAYQLALNGVVPSTPPTSPSASASPSASPSKSPSASPSKSPSASPSSSSQTGTGCSVAYRVDNQWNNGFTATVTVTNRGPATVSGWTLTFAFAGDQRISNAWNATAAQSGTAVTVRDGGWNGTLPAGGTASFGFQASYSGQNTAPAAFKLNGTTCS</sequence>
<dbReference type="Pfam" id="PF00553">
    <property type="entry name" value="CBM_2"/>
    <property type="match status" value="1"/>
</dbReference>
<evidence type="ECO:0000256" key="8">
    <source>
        <dbReference type="PROSITE-ProRule" id="PRU10056"/>
    </source>
</evidence>
<evidence type="ECO:0000313" key="14">
    <source>
        <dbReference type="Proteomes" id="UP001595912"/>
    </source>
</evidence>
<evidence type="ECO:0000259" key="12">
    <source>
        <dbReference type="PROSITE" id="PS51173"/>
    </source>
</evidence>
<evidence type="ECO:0000256" key="3">
    <source>
        <dbReference type="ARBA" id="ARBA00023001"/>
    </source>
</evidence>
<dbReference type="PROSITE" id="PS00655">
    <property type="entry name" value="GLYCOSYL_HYDROL_F6_1"/>
    <property type="match status" value="1"/>
</dbReference>
<dbReference type="RefSeq" id="WP_380127117.1">
    <property type="nucleotide sequence ID" value="NZ_JBHSIU010000105.1"/>
</dbReference>
<evidence type="ECO:0000256" key="5">
    <source>
        <dbReference type="ARBA" id="ARBA00023277"/>
    </source>
</evidence>
<evidence type="ECO:0000256" key="1">
    <source>
        <dbReference type="ARBA" id="ARBA00022729"/>
    </source>
</evidence>
<dbReference type="InterPro" id="IPR018366">
    <property type="entry name" value="CBM2_CS"/>
</dbReference>
<dbReference type="Proteomes" id="UP001595912">
    <property type="component" value="Unassembled WGS sequence"/>
</dbReference>
<dbReference type="InterPro" id="IPR012291">
    <property type="entry name" value="CBM2_carb-bd_dom_sf"/>
</dbReference>
<feature type="region of interest" description="Disordered" evidence="11">
    <location>
        <begin position="250"/>
        <end position="277"/>
    </location>
</feature>
<keyword evidence="1" id="KW-0732">Signal</keyword>
<dbReference type="InterPro" id="IPR008965">
    <property type="entry name" value="CBM2/CBM3_carb-bd_dom_sf"/>
</dbReference>
<protein>
    <recommendedName>
        <fullName evidence="10">Glucanase</fullName>
        <ecNumber evidence="10">3.2.1.-</ecNumber>
    </recommendedName>
</protein>
<feature type="active site" description="Proton donor" evidence="9">
    <location>
        <position position="149"/>
    </location>
</feature>
<evidence type="ECO:0000256" key="9">
    <source>
        <dbReference type="PROSITE-ProRule" id="PRU10057"/>
    </source>
</evidence>
<keyword evidence="14" id="KW-1185">Reference proteome</keyword>
<feature type="active site" evidence="8">
    <location>
        <position position="111"/>
    </location>
</feature>
<proteinExistence type="inferred from homology"/>
<keyword evidence="3 10" id="KW-0136">Cellulose degradation</keyword>
<dbReference type="InterPro" id="IPR001524">
    <property type="entry name" value="Glyco_hydro_6_CS"/>
</dbReference>
<keyword evidence="2 10" id="KW-0378">Hydrolase</keyword>
<dbReference type="SUPFAM" id="SSF49384">
    <property type="entry name" value="Carbohydrate-binding domain"/>
    <property type="match status" value="1"/>
</dbReference>
<evidence type="ECO:0000313" key="13">
    <source>
        <dbReference type="EMBL" id="MFC5006492.1"/>
    </source>
</evidence>
<keyword evidence="6 10" id="KW-0326">Glycosidase</keyword>
<comment type="similarity">
    <text evidence="10">Belongs to the glycosyl hydrolase family 6.</text>
</comment>
<dbReference type="PROSITE" id="PS51173">
    <property type="entry name" value="CBM2"/>
    <property type="match status" value="1"/>
</dbReference>
<feature type="compositionally biased region" description="Polar residues" evidence="11">
    <location>
        <begin position="250"/>
        <end position="261"/>
    </location>
</feature>
<dbReference type="Pfam" id="PF01341">
    <property type="entry name" value="Glyco_hydro_6"/>
    <property type="match status" value="1"/>
</dbReference>
<evidence type="ECO:0000256" key="6">
    <source>
        <dbReference type="ARBA" id="ARBA00023295"/>
    </source>
</evidence>
<feature type="domain" description="CBM2" evidence="12">
    <location>
        <begin position="356"/>
        <end position="464"/>
    </location>
</feature>
<dbReference type="PROSITE" id="PS00561">
    <property type="entry name" value="CBM2_A"/>
    <property type="match status" value="1"/>
</dbReference>
<evidence type="ECO:0000256" key="2">
    <source>
        <dbReference type="ARBA" id="ARBA00022801"/>
    </source>
</evidence>
<dbReference type="SMART" id="SM00637">
    <property type="entry name" value="CBD_II"/>
    <property type="match status" value="1"/>
</dbReference>
<dbReference type="PANTHER" id="PTHR34876:SF4">
    <property type="entry name" value="1,4-BETA-D-GLUCAN CELLOBIOHYDROLASE C-RELATED"/>
    <property type="match status" value="1"/>
</dbReference>
<dbReference type="Gene3D" id="3.20.20.40">
    <property type="entry name" value="1, 4-beta cellobiohydrolase"/>
    <property type="match status" value="1"/>
</dbReference>
<reference evidence="14" key="1">
    <citation type="journal article" date="2019" name="Int. J. Syst. Evol. Microbiol.">
        <title>The Global Catalogue of Microorganisms (GCM) 10K type strain sequencing project: providing services to taxonomists for standard genome sequencing and annotation.</title>
        <authorList>
            <consortium name="The Broad Institute Genomics Platform"/>
            <consortium name="The Broad Institute Genome Sequencing Center for Infectious Disease"/>
            <person name="Wu L."/>
            <person name="Ma J."/>
        </authorList>
    </citation>
    <scope>NUCLEOTIDE SEQUENCE [LARGE SCALE GENOMIC DNA]</scope>
    <source>
        <strain evidence="14">CGMCC 4.7152</strain>
    </source>
</reference>